<dbReference type="Pfam" id="PF14765">
    <property type="entry name" value="PS-DH"/>
    <property type="match status" value="2"/>
</dbReference>
<dbReference type="InterPro" id="IPR049552">
    <property type="entry name" value="PKS_DH_N"/>
</dbReference>
<evidence type="ECO:0000313" key="10">
    <source>
        <dbReference type="EMBL" id="MFB9441494.1"/>
    </source>
</evidence>
<dbReference type="Pfam" id="PF21089">
    <property type="entry name" value="PKS_DH_N"/>
    <property type="match status" value="2"/>
</dbReference>
<dbReference type="PROSITE" id="PS52019">
    <property type="entry name" value="PKS_MFAS_DH"/>
    <property type="match status" value="2"/>
</dbReference>
<dbReference type="InterPro" id="IPR049551">
    <property type="entry name" value="PKS_DH_C"/>
</dbReference>
<dbReference type="CDD" id="cd08956">
    <property type="entry name" value="KR_3_FAS_SDR_x"/>
    <property type="match status" value="2"/>
</dbReference>
<dbReference type="Gene3D" id="3.30.70.3290">
    <property type="match status" value="2"/>
</dbReference>
<dbReference type="InterPro" id="IPR014031">
    <property type="entry name" value="Ketoacyl_synth_C"/>
</dbReference>
<dbReference type="InterPro" id="IPR016035">
    <property type="entry name" value="Acyl_Trfase/lysoPLipase"/>
</dbReference>
<dbReference type="SUPFAM" id="SSF55048">
    <property type="entry name" value="Probable ACP-binding domain of malonyl-CoA ACP transacylase"/>
    <property type="match status" value="1"/>
</dbReference>
<feature type="region of interest" description="N-terminal hotdog fold" evidence="5">
    <location>
        <begin position="70"/>
        <end position="201"/>
    </location>
</feature>
<dbReference type="InterPro" id="IPR013968">
    <property type="entry name" value="PKS_KR"/>
</dbReference>
<dbReference type="InterPro" id="IPR057326">
    <property type="entry name" value="KR_dom"/>
</dbReference>
<dbReference type="Gene3D" id="3.40.366.10">
    <property type="entry name" value="Malonyl-Coenzyme A Acyl Carrier Protein, domain 2"/>
    <property type="match status" value="1"/>
</dbReference>
<feature type="active site" description="Proton donor; for dehydratase activity" evidence="5">
    <location>
        <position position="273"/>
    </location>
</feature>
<keyword evidence="3" id="KW-0808">Transferase</keyword>
<dbReference type="InterPro" id="IPR016039">
    <property type="entry name" value="Thiolase-like"/>
</dbReference>
<evidence type="ECO:0000259" key="8">
    <source>
        <dbReference type="PROSITE" id="PS52004"/>
    </source>
</evidence>
<dbReference type="Proteomes" id="UP001589608">
    <property type="component" value="Unassembled WGS sequence"/>
</dbReference>
<dbReference type="EMBL" id="JBHMCA010000004">
    <property type="protein sequence ID" value="MFB9441494.1"/>
    <property type="molecule type" value="Genomic_DNA"/>
</dbReference>
<feature type="domain" description="Ketosynthase family 3 (KS3)" evidence="8">
    <location>
        <begin position="1020"/>
        <end position="1447"/>
    </location>
</feature>
<dbReference type="Pfam" id="PF02801">
    <property type="entry name" value="Ketoacyl-synt_C"/>
    <property type="match status" value="1"/>
</dbReference>
<evidence type="ECO:0000256" key="4">
    <source>
        <dbReference type="ARBA" id="ARBA00023315"/>
    </source>
</evidence>
<feature type="domain" description="PKS/mFAS DH" evidence="9">
    <location>
        <begin position="70"/>
        <end position="365"/>
    </location>
</feature>
<dbReference type="InterPro" id="IPR036736">
    <property type="entry name" value="ACP-like_sf"/>
</dbReference>
<accession>A0ABV5LY21</accession>
<dbReference type="SUPFAM" id="SSF52151">
    <property type="entry name" value="FabD/lysophospholipase-like"/>
    <property type="match status" value="1"/>
</dbReference>
<gene>
    <name evidence="10" type="ORF">ACFFTR_00160</name>
</gene>
<dbReference type="Gene3D" id="1.10.1200.10">
    <property type="entry name" value="ACP-like"/>
    <property type="match status" value="2"/>
</dbReference>
<keyword evidence="11" id="KW-1185">Reference proteome</keyword>
<dbReference type="Gene3D" id="3.40.50.11460">
    <property type="match status" value="1"/>
</dbReference>
<dbReference type="PROSITE" id="PS00012">
    <property type="entry name" value="PHOSPHOPANTETHEINE"/>
    <property type="match status" value="2"/>
</dbReference>
<evidence type="ECO:0000259" key="9">
    <source>
        <dbReference type="PROSITE" id="PS52019"/>
    </source>
</evidence>
<feature type="region of interest" description="C-terminal hotdog fold" evidence="5">
    <location>
        <begin position="214"/>
        <end position="365"/>
    </location>
</feature>
<dbReference type="RefSeq" id="WP_380026741.1">
    <property type="nucleotide sequence ID" value="NZ_JBHMCA010000004.1"/>
</dbReference>
<dbReference type="InterPro" id="IPR018201">
    <property type="entry name" value="Ketoacyl_synth_AS"/>
</dbReference>
<dbReference type="SMART" id="SM00823">
    <property type="entry name" value="PKS_PP"/>
    <property type="match status" value="2"/>
</dbReference>
<feature type="domain" description="Carrier" evidence="7">
    <location>
        <begin position="2597"/>
        <end position="2675"/>
    </location>
</feature>
<proteinExistence type="predicted"/>
<dbReference type="InterPro" id="IPR020807">
    <property type="entry name" value="PKS_DH"/>
</dbReference>
<evidence type="ECO:0000256" key="1">
    <source>
        <dbReference type="ARBA" id="ARBA00022450"/>
    </source>
</evidence>
<dbReference type="SMART" id="SM00827">
    <property type="entry name" value="PKS_AT"/>
    <property type="match status" value="1"/>
</dbReference>
<dbReference type="PANTHER" id="PTHR43775">
    <property type="entry name" value="FATTY ACID SYNTHASE"/>
    <property type="match status" value="1"/>
</dbReference>
<dbReference type="PROSITE" id="PS50075">
    <property type="entry name" value="CARRIER"/>
    <property type="match status" value="2"/>
</dbReference>
<dbReference type="SMART" id="SM00825">
    <property type="entry name" value="PKS_KS"/>
    <property type="match status" value="1"/>
</dbReference>
<dbReference type="InterPro" id="IPR020841">
    <property type="entry name" value="PKS_Beta-ketoAc_synthase_dom"/>
</dbReference>
<keyword evidence="1" id="KW-0596">Phosphopantetheine</keyword>
<dbReference type="Pfam" id="PF00698">
    <property type="entry name" value="Acyl_transf_1"/>
    <property type="match status" value="1"/>
</dbReference>
<keyword evidence="4" id="KW-0012">Acyltransferase</keyword>
<dbReference type="InterPro" id="IPR036291">
    <property type="entry name" value="NAD(P)-bd_dom_sf"/>
</dbReference>
<dbReference type="InterPro" id="IPR009081">
    <property type="entry name" value="PP-bd_ACP"/>
</dbReference>
<dbReference type="SUPFAM" id="SSF47336">
    <property type="entry name" value="ACP-like"/>
    <property type="match status" value="2"/>
</dbReference>
<dbReference type="SUPFAM" id="SSF53901">
    <property type="entry name" value="Thiolase-like"/>
    <property type="match status" value="1"/>
</dbReference>
<dbReference type="SUPFAM" id="SSF51735">
    <property type="entry name" value="NAD(P)-binding Rossmann-fold domains"/>
    <property type="match status" value="4"/>
</dbReference>
<feature type="active site" description="Proton acceptor; for dehydratase activity" evidence="5">
    <location>
        <position position="1936"/>
    </location>
</feature>
<dbReference type="PROSITE" id="PS00606">
    <property type="entry name" value="KS3_1"/>
    <property type="match status" value="1"/>
</dbReference>
<feature type="region of interest" description="Disordered" evidence="6">
    <location>
        <begin position="555"/>
        <end position="634"/>
    </location>
</feature>
<feature type="region of interest" description="N-terminal hotdog fold" evidence="5">
    <location>
        <begin position="1905"/>
        <end position="2023"/>
    </location>
</feature>
<feature type="region of interest" description="C-terminal hotdog fold" evidence="5">
    <location>
        <begin position="2034"/>
        <end position="2176"/>
    </location>
</feature>
<dbReference type="Gene3D" id="3.40.47.10">
    <property type="match status" value="1"/>
</dbReference>
<feature type="active site" description="Proton acceptor; for dehydratase activity" evidence="5">
    <location>
        <position position="101"/>
    </location>
</feature>
<dbReference type="SMART" id="SM01294">
    <property type="entry name" value="PKS_PP_betabranch"/>
    <property type="match status" value="2"/>
</dbReference>
<comment type="caution">
    <text evidence="10">The sequence shown here is derived from an EMBL/GenBank/DDBJ whole genome shotgun (WGS) entry which is preliminary data.</text>
</comment>
<feature type="compositionally biased region" description="Low complexity" evidence="6">
    <location>
        <begin position="605"/>
        <end position="622"/>
    </location>
</feature>
<evidence type="ECO:0000256" key="5">
    <source>
        <dbReference type="PROSITE-ProRule" id="PRU01363"/>
    </source>
</evidence>
<dbReference type="Gene3D" id="3.40.50.720">
    <property type="entry name" value="NAD(P)-binding Rossmann-like Domain"/>
    <property type="match status" value="2"/>
</dbReference>
<evidence type="ECO:0000256" key="2">
    <source>
        <dbReference type="ARBA" id="ARBA00022553"/>
    </source>
</evidence>
<dbReference type="InterPro" id="IPR020806">
    <property type="entry name" value="PKS_PP-bd"/>
</dbReference>
<dbReference type="InterPro" id="IPR050091">
    <property type="entry name" value="PKS_NRPS_Biosynth_Enz"/>
</dbReference>
<dbReference type="Pfam" id="PF08659">
    <property type="entry name" value="KR"/>
    <property type="match status" value="2"/>
</dbReference>
<feature type="domain" description="PKS/mFAS DH" evidence="9">
    <location>
        <begin position="1905"/>
        <end position="2176"/>
    </location>
</feature>
<dbReference type="InterPro" id="IPR042104">
    <property type="entry name" value="PKS_dehydratase_sf"/>
</dbReference>
<protein>
    <submittedName>
        <fullName evidence="10">SDR family NAD(P)-dependent oxidoreductase</fullName>
    </submittedName>
</protein>
<dbReference type="InterPro" id="IPR014030">
    <property type="entry name" value="Ketoacyl_synth_N"/>
</dbReference>
<feature type="domain" description="Carrier" evidence="7">
    <location>
        <begin position="920"/>
        <end position="995"/>
    </location>
</feature>
<evidence type="ECO:0000259" key="7">
    <source>
        <dbReference type="PROSITE" id="PS50075"/>
    </source>
</evidence>
<dbReference type="InterPro" id="IPR006162">
    <property type="entry name" value="Ppantetheine_attach_site"/>
</dbReference>
<feature type="active site" description="Proton donor; for dehydratase activity" evidence="5">
    <location>
        <position position="2093"/>
    </location>
</feature>
<reference evidence="10 11" key="1">
    <citation type="submission" date="2024-09" db="EMBL/GenBank/DDBJ databases">
        <authorList>
            <person name="Sun Q."/>
            <person name="Mori K."/>
        </authorList>
    </citation>
    <scope>NUCLEOTIDE SEQUENCE [LARGE SCALE GENOMIC DNA]</scope>
    <source>
        <strain evidence="10 11">JCM 3307</strain>
    </source>
</reference>
<dbReference type="Pfam" id="PF22953">
    <property type="entry name" value="SpnB_Rossmann"/>
    <property type="match status" value="2"/>
</dbReference>
<name>A0ABV5LY21_9ACTN</name>
<dbReference type="InterPro" id="IPR049900">
    <property type="entry name" value="PKS_mFAS_DH"/>
</dbReference>
<dbReference type="InterPro" id="IPR014043">
    <property type="entry name" value="Acyl_transferase_dom"/>
</dbReference>
<dbReference type="Pfam" id="PF00550">
    <property type="entry name" value="PP-binding"/>
    <property type="match status" value="2"/>
</dbReference>
<organism evidence="10 11">
    <name type="scientific">Dactylosporangium vinaceum</name>
    <dbReference type="NCBI Taxonomy" id="53362"/>
    <lineage>
        <taxon>Bacteria</taxon>
        <taxon>Bacillati</taxon>
        <taxon>Actinomycetota</taxon>
        <taxon>Actinomycetes</taxon>
        <taxon>Micromonosporales</taxon>
        <taxon>Micromonosporaceae</taxon>
        <taxon>Dactylosporangium</taxon>
    </lineage>
</organism>
<dbReference type="InterPro" id="IPR001227">
    <property type="entry name" value="Ac_transferase_dom_sf"/>
</dbReference>
<dbReference type="SMART" id="SM00826">
    <property type="entry name" value="PKS_DH"/>
    <property type="match status" value="2"/>
</dbReference>
<dbReference type="CDD" id="cd00833">
    <property type="entry name" value="PKS"/>
    <property type="match status" value="1"/>
</dbReference>
<dbReference type="InterPro" id="IPR055123">
    <property type="entry name" value="SpnB-like_Rossmann"/>
</dbReference>
<dbReference type="InterPro" id="IPR016036">
    <property type="entry name" value="Malonyl_transacylase_ACP-bd"/>
</dbReference>
<evidence type="ECO:0000256" key="6">
    <source>
        <dbReference type="SAM" id="MobiDB-lite"/>
    </source>
</evidence>
<sequence length="2746" mass="282801">MFDRRGGEVRGLLGALGAAYTAGHDVDWRHLIPGGRNVELPTYPFQGRRYWVVDEGRADAAGLGLDAARHPMLGAETALADGTLILTGRLGVAGHGWLADHAIDGSVLVPGTAYVELALHAARRTGCAAVAELTLHSPLVLADGAQAQLRLTVGAPGEDGGRALHIHSRPAVVLEAADDEDAERPWTEHASGALTEDGIKESAGDLAQWPPAGADAVDVDGLYDGLAALGYEYGPAFQGVRAAWRDGDTLYAEVTAAEGADTSGFGLHPALLDSALHVLALDGNGGDGSGSGDRSGSGNGGVGELRLPFAWSGVTLYGTADTLRVRITKSGSGGAVELLAADADGRAVAHVGSLATRAFSNDGGDGLYRVVWAPLRTQAPSTDGPVAILGDLVLSESPQTTVSAHPDLDALLYTIVLGAAVPRTILLPCASPAHTEDPAAADPVAGAHASARAVLATVQRWLADARFAESTLVVLTRGAVAVGDGEDVPDLALSVVWGLIRSAQAEHPDRLLLIDTDAPRDALGWELNTAIAAGEPQLAIRDGLLYAPRLARLDTPTLGSAPRRARADAQAPQLSGRTPHGHAPDTQAPQQSGQHTPHGHAPDTQIPQPSGQQPSGQQPSGPQAGGPQAGGPQAAGIEAAGANVLPPLDPNGTVLITGGTGGLGALVARHLASARGVEHLLLVSRRGADAPGAVALLRELGPHARAVACDVADAHAVAALIAAIPAEHPLTAVIHAAGVLDDGTFAALTPERLATTLRPKVDAAWNLHVAVRDRALSAFVLFSSAAGVLGNPGQANYAAGNTFLDALAQHRRAHGLPATSFAWGLWAHASDMTAGLQPAGGVRPLATARALRTLDRAWTGALPPLAVPALLDLRTLKNHPVPAMLRDIVRAPARRAGGARPYARELAARLAGLDAAERHAVLLELVRRQTAGVLGHDSGDGVDPQRAFRELGFDSLTAVELRNRLNAATGRRLPATLVFDYPTADAVAGYLGALLGRDEGPKPTPGAAADRIASAAPDEDDPVVIVAMGCRYPGGVRTPEDLWELVASGRDAVAEFPVNRGWDVDALYDADPDRTGTSYARHGAFLYDADEFDADFFGISPREAQAMDPQQRLLLETAWETVERAGIAAPALRGSATGVFMGLMYGDYGGRLVQHAPAEFEGYIGIGNSYSVASGRIAYTLGLEGPAVTVDTACSSSLVAVHLAAQAIRNGECTAALAGGVTVMATPATFIEFSRQRGLAPDGRCKSFAASADGVGWGEGAGVLLLERLSRARSEGHPVLAVLRGSAVNQDGASNGLTAPNGPAQQRVIQAALAGAGLTPGDVDAVEAHGTGTRLGDPIEAQALIATYGAGRPADRPLRLGSIKSNIGHTQAAAGAAGIIKLVQALQHELLPATLHATEPTPHVDWAGGGVELLSAPAPWPRVARPRRAAVSSFGISGTNAHLIIEEAPPAPAPVPATTGAPVPFVLSARSPQALRDQARRLRAHVVANPALAPRDVAYTLATGRASLPHRTAVVAAGRYELLAALERVDGPTAPQPAGPGRLALLFTGQGSQRTGMGLELYRSSPIFKQALDEVVAHLDPHLPAPLLEVLAGPESVLDQTLYAQTGLFALQTALFRLLHHYGVRPHVLAGHSIGEITAAHVAGMLSLPDAAALVSARARLMQSLPSSGAMIALQATEEEVRDSVAGHQHHVTIAAVNAADTVVISGHAETAHAIAAHFRDRGRKTRPLKVSHAFHSPDMDPILNDFHAVAERLTYAPPRVPIVSNLTGRIATPEQICNPHYWVQHLRHTVRFHDVVTTLHAAGTTAYVELGPDPTLTTLVRSALDAAPVIAVPALRAGRPEPETVAAALGAVHAADLPVDWERVFAGGARRVELPTYPFQRTPYWLHAPRTAGVHAAGLETPEHPLLGAMAELPDGGRLFTGRLGTATAPWLADHVVLGTPMLPGAALIDLALHAGAAVGWGRVEELVIHEPIALDGACDLHVAVAPADTDGRRAITVHARTPGAPWTRHAAGTLVESAAPTFSDGPWPPAGAVSLDVEEGRLRLADLGLDYGPAFHGLRAAWQADGEVLGEVALPDGLSAAGFGLHPALLDAALHTFAVAAGPAAEPGALTDGPRLPFAWAGVTLHRPGATAVRVRIAEVAPGTLWVRLLDEHGAAVLTVDELTVRPVSAAALAAGKVRHDALFGLDWPVVTPAAGASAPVTVLRVGAGAELPAAIQTATAGVLAGIQEFLAAERPDGARLAVVTRGAVAAVGGDTVPDPAAAAVWGLVRSAQSEHPGRLLLIDTDDDTGDDTGGDTGEAMRTALGQSDEPQLAIRHGLLHAPRLTRVQASGSAPHLGDGTVLITGGTGALGRAVARHLVTRHGARHVLLTGRRGGAEDLVEELGAAVTVAACDVSDPAALQALLDSIDAEHPLTAVIHAAGVLDDATLPALTPDRLRMVLAPKADAAWHLHRLTAHLDLAAFVTFSSIAGIVGSPGQANYAAANAFLDALAHHRSARGLPATSLAWGLWADGMGAATAHRNGIRALAVDEALALLDAALGGAPSPVLVPARFDLAALRAVGADRLPAPLRSLVPAAAAKAGPPRTDYGALPSGDRDRALLDLVRREVAGVLGRADAAAVDTGRGLQDLGFDSLTSVELRNRLGAETGLRLPATVTFDYPTPAALAGHLAALLGPPAAEMAAVDDEGLRRLLASIAPARLRAAGLVETLTRLAGSAEPDTPGDASAAIMAADVDELVQRALSGG</sequence>
<keyword evidence="2" id="KW-0597">Phosphoprotein</keyword>
<dbReference type="PANTHER" id="PTHR43775:SF51">
    <property type="entry name" value="INACTIVE PHENOLPHTHIOCEROL SYNTHESIS POLYKETIDE SYNTHASE TYPE I PKS1-RELATED"/>
    <property type="match status" value="1"/>
</dbReference>
<dbReference type="Gene3D" id="3.10.129.110">
    <property type="entry name" value="Polyketide synthase dehydratase"/>
    <property type="match status" value="2"/>
</dbReference>
<evidence type="ECO:0000313" key="11">
    <source>
        <dbReference type="Proteomes" id="UP001589608"/>
    </source>
</evidence>
<dbReference type="PROSITE" id="PS52004">
    <property type="entry name" value="KS3_2"/>
    <property type="match status" value="1"/>
</dbReference>
<evidence type="ECO:0000256" key="3">
    <source>
        <dbReference type="ARBA" id="ARBA00022679"/>
    </source>
</evidence>
<dbReference type="Pfam" id="PF00109">
    <property type="entry name" value="ketoacyl-synt"/>
    <property type="match status" value="1"/>
</dbReference>
<dbReference type="SMART" id="SM00822">
    <property type="entry name" value="PKS_KR"/>
    <property type="match status" value="2"/>
</dbReference>
<dbReference type="Pfam" id="PF22621">
    <property type="entry name" value="CurL-like_PKS_C"/>
    <property type="match status" value="1"/>
</dbReference>